<dbReference type="RefSeq" id="WP_182839055.1">
    <property type="nucleotide sequence ID" value="NZ_BAAABQ010000016.1"/>
</dbReference>
<evidence type="ECO:0000313" key="3">
    <source>
        <dbReference type="EMBL" id="MBA8928844.1"/>
    </source>
</evidence>
<sequence length="240" mass="26242">MTYVTLICLPFAGAGASVFSPWRRRRKEFEVRALQLPGRENLIDDQPCTKVSDAVGALMREVSAKVGGGDVILFGHSLGAILAFELARALEAEGRLAVRHLFASGSPDPWYVREERATGLSDDEFIHQVELFAGYEHPALRDPELRELILPTLRADVEMHEAYRAEPGAKINAPITAVLGEQDTLVPVRRAEGWQAATGGAFRTSCTAGGHMYLSEDPDAVLDLVAATVREAGPRQRWHG</sequence>
<dbReference type="InterPro" id="IPR029058">
    <property type="entry name" value="AB_hydrolase_fold"/>
</dbReference>
<proteinExistence type="inferred from homology"/>
<gene>
    <name evidence="3" type="ORF">BC739_006061</name>
</gene>
<organism evidence="3 4">
    <name type="scientific">Kutzneria viridogrisea</name>
    <dbReference type="NCBI Taxonomy" id="47990"/>
    <lineage>
        <taxon>Bacteria</taxon>
        <taxon>Bacillati</taxon>
        <taxon>Actinomycetota</taxon>
        <taxon>Actinomycetes</taxon>
        <taxon>Pseudonocardiales</taxon>
        <taxon>Pseudonocardiaceae</taxon>
        <taxon>Kutzneria</taxon>
    </lineage>
</organism>
<accession>A0ABR6BPL8</accession>
<dbReference type="SUPFAM" id="SSF53474">
    <property type="entry name" value="alpha/beta-Hydrolases"/>
    <property type="match status" value="1"/>
</dbReference>
<evidence type="ECO:0000313" key="4">
    <source>
        <dbReference type="Proteomes" id="UP000517916"/>
    </source>
</evidence>
<dbReference type="InterPro" id="IPR001031">
    <property type="entry name" value="Thioesterase"/>
</dbReference>
<dbReference type="Pfam" id="PF00975">
    <property type="entry name" value="Thioesterase"/>
    <property type="match status" value="1"/>
</dbReference>
<name>A0ABR6BPL8_9PSEU</name>
<reference evidence="3 4" key="1">
    <citation type="submission" date="2020-08" db="EMBL/GenBank/DDBJ databases">
        <title>Genomic Encyclopedia of Archaeal and Bacterial Type Strains, Phase II (KMG-II): from individual species to whole genera.</title>
        <authorList>
            <person name="Goeker M."/>
        </authorList>
    </citation>
    <scope>NUCLEOTIDE SEQUENCE [LARGE SCALE GENOMIC DNA]</scope>
    <source>
        <strain evidence="3 4">DSM 43850</strain>
    </source>
</reference>
<evidence type="ECO:0000256" key="1">
    <source>
        <dbReference type="ARBA" id="ARBA00007169"/>
    </source>
</evidence>
<dbReference type="PANTHER" id="PTHR11487">
    <property type="entry name" value="THIOESTERASE"/>
    <property type="match status" value="1"/>
</dbReference>
<evidence type="ECO:0000259" key="2">
    <source>
        <dbReference type="Pfam" id="PF00975"/>
    </source>
</evidence>
<dbReference type="Proteomes" id="UP000517916">
    <property type="component" value="Unassembled WGS sequence"/>
</dbReference>
<dbReference type="EMBL" id="JACJID010000004">
    <property type="protein sequence ID" value="MBA8928844.1"/>
    <property type="molecule type" value="Genomic_DNA"/>
</dbReference>
<comment type="similarity">
    <text evidence="1">Belongs to the thioesterase family.</text>
</comment>
<keyword evidence="4" id="KW-1185">Reference proteome</keyword>
<dbReference type="PANTHER" id="PTHR11487:SF0">
    <property type="entry name" value="S-ACYL FATTY ACID SYNTHASE THIOESTERASE, MEDIUM CHAIN"/>
    <property type="match status" value="1"/>
</dbReference>
<dbReference type="Gene3D" id="3.40.50.1820">
    <property type="entry name" value="alpha/beta hydrolase"/>
    <property type="match status" value="1"/>
</dbReference>
<feature type="domain" description="Thioesterase" evidence="2">
    <location>
        <begin position="5"/>
        <end position="225"/>
    </location>
</feature>
<protein>
    <submittedName>
        <fullName evidence="3">Surfactin synthase thioesterase subunit</fullName>
    </submittedName>
</protein>
<comment type="caution">
    <text evidence="3">The sequence shown here is derived from an EMBL/GenBank/DDBJ whole genome shotgun (WGS) entry which is preliminary data.</text>
</comment>
<dbReference type="InterPro" id="IPR012223">
    <property type="entry name" value="TEII"/>
</dbReference>